<dbReference type="Proteomes" id="UP000198917">
    <property type="component" value="Unassembled WGS sequence"/>
</dbReference>
<comment type="caution">
    <text evidence="2">The sequence shown here is derived from an EMBL/GenBank/DDBJ whole genome shotgun (WGS) entry which is preliminary data.</text>
</comment>
<gene>
    <name evidence="2" type="ORF">SAMN05428983_0840</name>
</gene>
<reference evidence="2 3" key="1">
    <citation type="submission" date="2016-10" db="EMBL/GenBank/DDBJ databases">
        <authorList>
            <person name="Varghese N."/>
            <person name="Submissions S."/>
        </authorList>
    </citation>
    <scope>NUCLEOTIDE SEQUENCE [LARGE SCALE GENOMIC DNA]</scope>
    <source>
        <strain evidence="2 3">PDC82</strain>
    </source>
</reference>
<accession>A0A7Z7FMJ0</accession>
<evidence type="ECO:0000313" key="3">
    <source>
        <dbReference type="Proteomes" id="UP000198917"/>
    </source>
</evidence>
<name>A0A7Z7FMJ0_9HYPH</name>
<organism evidence="2 3">
    <name type="scientific">Agrobacterium fabrum</name>
    <dbReference type="NCBI Taxonomy" id="1176649"/>
    <lineage>
        <taxon>Bacteria</taxon>
        <taxon>Pseudomonadati</taxon>
        <taxon>Pseudomonadota</taxon>
        <taxon>Alphaproteobacteria</taxon>
        <taxon>Hyphomicrobiales</taxon>
        <taxon>Rhizobiaceae</taxon>
        <taxon>Rhizobium/Agrobacterium group</taxon>
        <taxon>Agrobacterium</taxon>
        <taxon>Agrobacterium tumefaciens complex</taxon>
    </lineage>
</organism>
<dbReference type="RefSeq" id="WP_092731796.1">
    <property type="nucleotide sequence ID" value="NZ_FNEW01000001.1"/>
</dbReference>
<feature type="domain" description="dATP/dGTP diphosphohydrolase N-terminal" evidence="1">
    <location>
        <begin position="12"/>
        <end position="106"/>
    </location>
</feature>
<evidence type="ECO:0000313" key="2">
    <source>
        <dbReference type="EMBL" id="SDJ25439.1"/>
    </source>
</evidence>
<protein>
    <recommendedName>
        <fullName evidence="1">dATP/dGTP diphosphohydrolase N-terminal domain-containing protein</fullName>
    </recommendedName>
</protein>
<proteinExistence type="predicted"/>
<dbReference type="Pfam" id="PF18909">
    <property type="entry name" value="dGTP_diPhyd_N"/>
    <property type="match status" value="1"/>
</dbReference>
<evidence type="ECO:0000259" key="1">
    <source>
        <dbReference type="Pfam" id="PF18909"/>
    </source>
</evidence>
<dbReference type="AlphaFoldDB" id="A0A7Z7FMJ0"/>
<sequence length="168" mass="18568">MSTKETNPKDGFGIRKWRQFATVPMTVMCEVGVAMLEGAAKYGRHNYRVSGVKASVYVDAAMGHIMQWWEGEDIDDDSKLSHITKAISSLVVLRDAMIQQQLNDDRPPKANLEAVRVELQRVVDEIFAKYPEGVPPFTESGKNHLRPAHLSGAKSFIDGGLEGKPVAS</sequence>
<dbReference type="EMBL" id="FNEW01000001">
    <property type="protein sequence ID" value="SDJ25439.1"/>
    <property type="molecule type" value="Genomic_DNA"/>
</dbReference>
<dbReference type="InterPro" id="IPR044038">
    <property type="entry name" value="dATP/dGTP_diPOhydrolase_N"/>
</dbReference>